<dbReference type="InParanoid" id="A0A2R5GVJ1"/>
<name>A0A2R5GVJ1_9STRA</name>
<keyword evidence="2" id="KW-1185">Reference proteome</keyword>
<proteinExistence type="predicted"/>
<evidence type="ECO:0000313" key="2">
    <source>
        <dbReference type="Proteomes" id="UP000241890"/>
    </source>
</evidence>
<dbReference type="EMBL" id="BEYU01000122">
    <property type="protein sequence ID" value="GBG32421.1"/>
    <property type="molecule type" value="Genomic_DNA"/>
</dbReference>
<gene>
    <name evidence="1" type="ORF">FCC1311_086462</name>
</gene>
<sequence>MTVVELHFEPSLNWAHVEKQAISEMSEILLELGMQVDKHGLLACSAPPCFGNLFASLRMLDAEAFQFPLLRRNFIVNGPEIDASNLRRSLA</sequence>
<comment type="caution">
    <text evidence="1">The sequence shown here is derived from an EMBL/GenBank/DDBJ whole genome shotgun (WGS) entry which is preliminary data.</text>
</comment>
<reference evidence="1 2" key="1">
    <citation type="submission" date="2017-12" db="EMBL/GenBank/DDBJ databases">
        <title>Sequencing, de novo assembly and annotation of complete genome of a new Thraustochytrid species, strain FCC1311.</title>
        <authorList>
            <person name="Sedici K."/>
            <person name="Godart F."/>
            <person name="Aiese Cigliano R."/>
            <person name="Sanseverino W."/>
            <person name="Barakat M."/>
            <person name="Ortet P."/>
            <person name="Marechal E."/>
            <person name="Cagnac O."/>
            <person name="Amato A."/>
        </authorList>
    </citation>
    <scope>NUCLEOTIDE SEQUENCE [LARGE SCALE GENOMIC DNA]</scope>
</reference>
<organism evidence="1 2">
    <name type="scientific">Hondaea fermentalgiana</name>
    <dbReference type="NCBI Taxonomy" id="2315210"/>
    <lineage>
        <taxon>Eukaryota</taxon>
        <taxon>Sar</taxon>
        <taxon>Stramenopiles</taxon>
        <taxon>Bigyra</taxon>
        <taxon>Labyrinthulomycetes</taxon>
        <taxon>Thraustochytrida</taxon>
        <taxon>Thraustochytriidae</taxon>
        <taxon>Hondaea</taxon>
    </lineage>
</organism>
<dbReference type="Proteomes" id="UP000241890">
    <property type="component" value="Unassembled WGS sequence"/>
</dbReference>
<dbReference type="AlphaFoldDB" id="A0A2R5GVJ1"/>
<protein>
    <submittedName>
        <fullName evidence="1">Uncharacterized protein</fullName>
    </submittedName>
</protein>
<accession>A0A2R5GVJ1</accession>
<evidence type="ECO:0000313" key="1">
    <source>
        <dbReference type="EMBL" id="GBG32421.1"/>
    </source>
</evidence>